<dbReference type="AlphaFoldDB" id="A0AAW8UK38"/>
<dbReference type="SUPFAM" id="SSF53850">
    <property type="entry name" value="Periplasmic binding protein-like II"/>
    <property type="match status" value="1"/>
</dbReference>
<dbReference type="EMBL" id="JARQDV010000001">
    <property type="protein sequence ID" value="MDT2963018.1"/>
    <property type="molecule type" value="Genomic_DNA"/>
</dbReference>
<dbReference type="PANTHER" id="PTHR43649">
    <property type="entry name" value="ARABINOSE-BINDING PROTEIN-RELATED"/>
    <property type="match status" value="1"/>
</dbReference>
<dbReference type="Gene3D" id="3.40.190.10">
    <property type="entry name" value="Periplasmic binding protein-like II"/>
    <property type="match status" value="2"/>
</dbReference>
<name>A0AAW8UK38_ENTCA</name>
<dbReference type="RefSeq" id="WP_271814282.1">
    <property type="nucleotide sequence ID" value="NZ_JAQLBK010000021.1"/>
</dbReference>
<evidence type="ECO:0000256" key="2">
    <source>
        <dbReference type="ARBA" id="ARBA00022729"/>
    </source>
</evidence>
<evidence type="ECO:0000256" key="4">
    <source>
        <dbReference type="ARBA" id="ARBA00023139"/>
    </source>
</evidence>
<evidence type="ECO:0000256" key="5">
    <source>
        <dbReference type="ARBA" id="ARBA00023288"/>
    </source>
</evidence>
<dbReference type="PANTHER" id="PTHR43649:SF33">
    <property type="entry name" value="POLYGALACTURONAN_RHAMNOGALACTURONAN-BINDING PROTEIN YTCQ"/>
    <property type="match status" value="1"/>
</dbReference>
<accession>A0AAW8UK38</accession>
<sequence>MKKLGLVFCSAALIGLLSGCGGGSSSEGDGESSSNQLNVLVVKHGLTQKNKDIEWLNKLEEELELTIKWEEVSADWDQKKAPMLASGDIPDLILGPNVVTDAEFAKFPGLFTDLSDHLDALPNVQKMFEEKPETKALATQLNGEIYGLPKYQRFWPKSASRQYINQTWLDNLGLDVPETWDELFEVLVAFKENDANGDGDASDEIPMDWSPVGTGGFGYFQPMQLLASTGIVVSEGGNTGYFAENGQVGNFFVDERYKETVEFLNKCWEAGLINPKAFSQDYSAYQSTGRGEGETAKVGFTWGWEASDRFGNQLADQYTSMAPLIQKAGVEPTWSYETSLNYGVNFAVVSSQTKNMDGALKFVNALYDPEIGIQALFGSLGTNIEKDGDTYRVLPPADENVDPGTWKWTTTWADNSPMYISDALDVELGADMKANEVQDEVLHPYVDQIVPEEQVVPFNLLKFSNEDATTLANNNTTILNEAMTKFAKWVTKGGIEDEWEQYVTTLQNSGLDQNIEIVQKGFDQYYGN</sequence>
<keyword evidence="5" id="KW-0449">Lipoprotein</keyword>
<dbReference type="Proteomes" id="UP001268896">
    <property type="component" value="Unassembled WGS sequence"/>
</dbReference>
<organism evidence="6 7">
    <name type="scientific">Enterococcus casseliflavus</name>
    <name type="common">Enterococcus flavescens</name>
    <dbReference type="NCBI Taxonomy" id="37734"/>
    <lineage>
        <taxon>Bacteria</taxon>
        <taxon>Bacillati</taxon>
        <taxon>Bacillota</taxon>
        <taxon>Bacilli</taxon>
        <taxon>Lactobacillales</taxon>
        <taxon>Enterococcaceae</taxon>
        <taxon>Enterococcus</taxon>
    </lineage>
</organism>
<protein>
    <submittedName>
        <fullName evidence="6">Extracellular solute-binding protein</fullName>
    </submittedName>
</protein>
<reference evidence="6" key="1">
    <citation type="submission" date="2023-03" db="EMBL/GenBank/DDBJ databases">
        <authorList>
            <person name="Shen W."/>
            <person name="Cai J."/>
        </authorList>
    </citation>
    <scope>NUCLEOTIDE SEQUENCE</scope>
    <source>
        <strain evidence="6">K72-2</strain>
    </source>
</reference>
<evidence type="ECO:0000313" key="6">
    <source>
        <dbReference type="EMBL" id="MDT2963018.1"/>
    </source>
</evidence>
<dbReference type="InterPro" id="IPR050490">
    <property type="entry name" value="Bact_solute-bd_prot1"/>
</dbReference>
<keyword evidence="2" id="KW-0732">Signal</keyword>
<dbReference type="PROSITE" id="PS51257">
    <property type="entry name" value="PROKAR_LIPOPROTEIN"/>
    <property type="match status" value="1"/>
</dbReference>
<keyword evidence="3" id="KW-0472">Membrane</keyword>
<evidence type="ECO:0000313" key="7">
    <source>
        <dbReference type="Proteomes" id="UP001268896"/>
    </source>
</evidence>
<comment type="caution">
    <text evidence="6">The sequence shown here is derived from an EMBL/GenBank/DDBJ whole genome shotgun (WGS) entry which is preliminary data.</text>
</comment>
<proteinExistence type="predicted"/>
<evidence type="ECO:0000256" key="1">
    <source>
        <dbReference type="ARBA" id="ARBA00022475"/>
    </source>
</evidence>
<keyword evidence="1" id="KW-1003">Cell membrane</keyword>
<gene>
    <name evidence="6" type="ORF">P7I32_00245</name>
</gene>
<dbReference type="InterPro" id="IPR006059">
    <property type="entry name" value="SBP"/>
</dbReference>
<dbReference type="Pfam" id="PF01547">
    <property type="entry name" value="SBP_bac_1"/>
    <property type="match status" value="1"/>
</dbReference>
<keyword evidence="4" id="KW-0564">Palmitate</keyword>
<evidence type="ECO:0000256" key="3">
    <source>
        <dbReference type="ARBA" id="ARBA00023136"/>
    </source>
</evidence>